<evidence type="ECO:0000313" key="1">
    <source>
        <dbReference type="EMBL" id="MPC86215.1"/>
    </source>
</evidence>
<gene>
    <name evidence="1" type="ORF">E2C01_081035</name>
</gene>
<reference evidence="1 2" key="1">
    <citation type="submission" date="2019-05" db="EMBL/GenBank/DDBJ databases">
        <title>Another draft genome of Portunus trituberculatus and its Hox gene families provides insights of decapod evolution.</title>
        <authorList>
            <person name="Jeong J.-H."/>
            <person name="Song I."/>
            <person name="Kim S."/>
            <person name="Choi T."/>
            <person name="Kim D."/>
            <person name="Ryu S."/>
            <person name="Kim W."/>
        </authorList>
    </citation>
    <scope>NUCLEOTIDE SEQUENCE [LARGE SCALE GENOMIC DNA]</scope>
    <source>
        <tissue evidence="1">Muscle</tissue>
    </source>
</reference>
<proteinExistence type="predicted"/>
<comment type="caution">
    <text evidence="1">The sequence shown here is derived from an EMBL/GenBank/DDBJ whole genome shotgun (WGS) entry which is preliminary data.</text>
</comment>
<organism evidence="1 2">
    <name type="scientific">Portunus trituberculatus</name>
    <name type="common">Swimming crab</name>
    <name type="synonym">Neptunus trituberculatus</name>
    <dbReference type="NCBI Taxonomy" id="210409"/>
    <lineage>
        <taxon>Eukaryota</taxon>
        <taxon>Metazoa</taxon>
        <taxon>Ecdysozoa</taxon>
        <taxon>Arthropoda</taxon>
        <taxon>Crustacea</taxon>
        <taxon>Multicrustacea</taxon>
        <taxon>Malacostraca</taxon>
        <taxon>Eumalacostraca</taxon>
        <taxon>Eucarida</taxon>
        <taxon>Decapoda</taxon>
        <taxon>Pleocyemata</taxon>
        <taxon>Brachyura</taxon>
        <taxon>Eubrachyura</taxon>
        <taxon>Portunoidea</taxon>
        <taxon>Portunidae</taxon>
        <taxon>Portuninae</taxon>
        <taxon>Portunus</taxon>
    </lineage>
</organism>
<dbReference type="EMBL" id="VSRR010070820">
    <property type="protein sequence ID" value="MPC86215.1"/>
    <property type="molecule type" value="Genomic_DNA"/>
</dbReference>
<name>A0A5B7IUR3_PORTR</name>
<keyword evidence="2" id="KW-1185">Reference proteome</keyword>
<dbReference type="AlphaFoldDB" id="A0A5B7IUR3"/>
<protein>
    <submittedName>
        <fullName evidence="1">Uncharacterized protein</fullName>
    </submittedName>
</protein>
<sequence length="111" mass="12404">MDVSPSCQSAHDAEIIFKKFWELGDYEMQNVYLQRMVIVQPIKRKRTNKQAILNSSIQRAVFPTDTGSSVKVTRARCDTARQLVSLGELGSSMNRHSESTGTVSRLALSSI</sequence>
<evidence type="ECO:0000313" key="2">
    <source>
        <dbReference type="Proteomes" id="UP000324222"/>
    </source>
</evidence>
<dbReference type="Proteomes" id="UP000324222">
    <property type="component" value="Unassembled WGS sequence"/>
</dbReference>
<accession>A0A5B7IUR3</accession>